<feature type="compositionally biased region" description="Basic and acidic residues" evidence="3">
    <location>
        <begin position="337"/>
        <end position="348"/>
    </location>
</feature>
<feature type="region of interest" description="Disordered" evidence="3">
    <location>
        <begin position="410"/>
        <end position="449"/>
    </location>
</feature>
<keyword evidence="2" id="KW-0009">Actin-binding</keyword>
<accession>A0ABN8HTA9</accession>
<evidence type="ECO:0000313" key="5">
    <source>
        <dbReference type="EMBL" id="CAH2037903.1"/>
    </source>
</evidence>
<sequence length="449" mass="48235">MEGIYKVNLIPNDLSMEESILQVAETLDNLNGIVDDVSARVTLRVQRNMDRTEQLRKRIETSRAKVDKLNGMQKAIKVFSSAKYPTSIVHSHYKSVFDLDCYTHRPRKVALSGNARRQSNEKKIQEKLHFYHVKVADTKDTEPQPEHDLQSALEDASTVGDLLIFNTDETPYVRSVTKQTAYVPRVVTGVESKVALDDAPPSILKRNVLKREADEYMYAPGMGMVPELDMPLDLPHLPGVAGDVQFSFTADGSIAPSVVTSPCAPPVPDIPELDLGELPDVGGPAAAPLPDVPDAPPPLPPALPSPPPPPPPPPLAQSAPLAPPPPPPPPPPPTELETSKPIREEKPKQQLPPSTGDAHANLMAAIRQAGGAGRAKLRSAAESTPVQGTKAPVGGDLMADLHAKLSMRRRGISGAERTGGSLLQTLASIIPEPGEQSSPQHSSSDGEWD</sequence>
<keyword evidence="6" id="KW-1185">Reference proteome</keyword>
<feature type="non-terminal residue" evidence="5">
    <location>
        <position position="1"/>
    </location>
</feature>
<dbReference type="InterPro" id="IPR003124">
    <property type="entry name" value="WH2_dom"/>
</dbReference>
<dbReference type="InterPro" id="IPR021854">
    <property type="entry name" value="WASH1_WAHD"/>
</dbReference>
<proteinExistence type="inferred from homology"/>
<dbReference type="PROSITE" id="PS51082">
    <property type="entry name" value="WH2"/>
    <property type="match status" value="1"/>
</dbReference>
<gene>
    <name evidence="5" type="ORF">IPOD504_LOCUS1371</name>
</gene>
<dbReference type="PANTHER" id="PTHR23331:SF1">
    <property type="entry name" value="WASH COMPLEX SUBUNIT 1"/>
    <property type="match status" value="1"/>
</dbReference>
<evidence type="ECO:0000256" key="3">
    <source>
        <dbReference type="SAM" id="MobiDB-lite"/>
    </source>
</evidence>
<dbReference type="Proteomes" id="UP000837857">
    <property type="component" value="Chromosome 10"/>
</dbReference>
<feature type="domain" description="WH2" evidence="4">
    <location>
        <begin position="358"/>
        <end position="380"/>
    </location>
</feature>
<dbReference type="EMBL" id="OW152822">
    <property type="protein sequence ID" value="CAH2037903.1"/>
    <property type="molecule type" value="Genomic_DNA"/>
</dbReference>
<dbReference type="PANTHER" id="PTHR23331">
    <property type="entry name" value="CXYORF1"/>
    <property type="match status" value="1"/>
</dbReference>
<reference evidence="5" key="1">
    <citation type="submission" date="2022-03" db="EMBL/GenBank/DDBJ databases">
        <authorList>
            <person name="Martin H S."/>
        </authorList>
    </citation>
    <scope>NUCLEOTIDE SEQUENCE</scope>
</reference>
<organism evidence="5 6">
    <name type="scientific">Iphiclides podalirius</name>
    <name type="common">scarce swallowtail</name>
    <dbReference type="NCBI Taxonomy" id="110791"/>
    <lineage>
        <taxon>Eukaryota</taxon>
        <taxon>Metazoa</taxon>
        <taxon>Ecdysozoa</taxon>
        <taxon>Arthropoda</taxon>
        <taxon>Hexapoda</taxon>
        <taxon>Insecta</taxon>
        <taxon>Pterygota</taxon>
        <taxon>Neoptera</taxon>
        <taxon>Endopterygota</taxon>
        <taxon>Lepidoptera</taxon>
        <taxon>Glossata</taxon>
        <taxon>Ditrysia</taxon>
        <taxon>Papilionoidea</taxon>
        <taxon>Papilionidae</taxon>
        <taxon>Papilioninae</taxon>
        <taxon>Iphiclides</taxon>
    </lineage>
</organism>
<name>A0ABN8HTA9_9NEOP</name>
<evidence type="ECO:0000256" key="2">
    <source>
        <dbReference type="ARBA" id="ARBA00023203"/>
    </source>
</evidence>
<dbReference type="Pfam" id="PF11945">
    <property type="entry name" value="WASH_WAHD"/>
    <property type="match status" value="1"/>
</dbReference>
<feature type="compositionally biased region" description="Polar residues" evidence="3">
    <location>
        <begin position="435"/>
        <end position="449"/>
    </location>
</feature>
<evidence type="ECO:0000313" key="6">
    <source>
        <dbReference type="Proteomes" id="UP000837857"/>
    </source>
</evidence>
<feature type="compositionally biased region" description="Pro residues" evidence="3">
    <location>
        <begin position="290"/>
        <end position="334"/>
    </location>
</feature>
<feature type="region of interest" description="Disordered" evidence="3">
    <location>
        <begin position="265"/>
        <end position="396"/>
    </location>
</feature>
<evidence type="ECO:0000256" key="1">
    <source>
        <dbReference type="ARBA" id="ARBA00005602"/>
    </source>
</evidence>
<comment type="similarity">
    <text evidence="1">Belongs to the WASH1 family.</text>
</comment>
<protein>
    <recommendedName>
        <fullName evidence="4">WH2 domain-containing protein</fullName>
    </recommendedName>
</protein>
<dbReference type="InterPro" id="IPR028290">
    <property type="entry name" value="WASH1"/>
</dbReference>
<evidence type="ECO:0000259" key="4">
    <source>
        <dbReference type="PROSITE" id="PS51082"/>
    </source>
</evidence>